<evidence type="ECO:0000259" key="7">
    <source>
        <dbReference type="PROSITE" id="PS01124"/>
    </source>
</evidence>
<evidence type="ECO:0000256" key="4">
    <source>
        <dbReference type="ARBA" id="ARBA00023163"/>
    </source>
</evidence>
<dbReference type="PANTHER" id="PTHR11019:SF199">
    <property type="entry name" value="HTH-TYPE TRANSCRIPTIONAL REGULATOR NIMR"/>
    <property type="match status" value="1"/>
</dbReference>
<protein>
    <recommendedName>
        <fullName evidence="5">HTH-type transcriptional regulator RipA</fullName>
    </recommendedName>
    <alternativeName>
        <fullName evidence="6">Repressor of iron proteins A</fullName>
    </alternativeName>
</protein>
<dbReference type="InterPro" id="IPR014710">
    <property type="entry name" value="RmlC-like_jellyroll"/>
</dbReference>
<keyword evidence="9" id="KW-1185">Reference proteome</keyword>
<proteinExistence type="predicted"/>
<dbReference type="GO" id="GO:0043565">
    <property type="term" value="F:sequence-specific DNA binding"/>
    <property type="evidence" value="ECO:0007669"/>
    <property type="project" value="InterPro"/>
</dbReference>
<dbReference type="HOGENOM" id="CLU_000445_87_2_11"/>
<dbReference type="CDD" id="cd06124">
    <property type="entry name" value="cupin_NimR-like_N"/>
    <property type="match status" value="1"/>
</dbReference>
<sequence length="248" mass="26320">MVMPAAPGATAMVLGGGALPRGHWFPLHQHPQHQIAWAASGVLTVETAGGRWILPTTRALWIPAGTAHRTGTAEGADMRGIFIEPDRCPFAFSAPSMLRVTRLIRELFEHLSAATIEPPRRARAEATVFDLLEPVAVIPVGATPPSDPRAADVAAALLRDPADPRTLDEFATAVATSARTLARAFTAETGMTVGQWRTQIRLAASLPLLAEGLPVSRVAGRVGYGTTSAYVAAFRRTVGVSPGRYFAE</sequence>
<dbReference type="InterPro" id="IPR009057">
    <property type="entry name" value="Homeodomain-like_sf"/>
</dbReference>
<dbReference type="PANTHER" id="PTHR11019">
    <property type="entry name" value="HTH-TYPE TRANSCRIPTIONAL REGULATOR NIMR"/>
    <property type="match status" value="1"/>
</dbReference>
<dbReference type="Proteomes" id="UP000008190">
    <property type="component" value="Chromosome"/>
</dbReference>
<dbReference type="SUPFAM" id="SSF51182">
    <property type="entry name" value="RmlC-like cupins"/>
    <property type="match status" value="1"/>
</dbReference>
<dbReference type="STRING" id="1127134.NOCYR_3669"/>
<dbReference type="AlphaFoldDB" id="H6R333"/>
<dbReference type="InterPro" id="IPR011051">
    <property type="entry name" value="RmlC_Cupin_sf"/>
</dbReference>
<dbReference type="eggNOG" id="COG2207">
    <property type="taxonomic scope" value="Bacteria"/>
</dbReference>
<dbReference type="SUPFAM" id="SSF46689">
    <property type="entry name" value="Homeodomain-like"/>
    <property type="match status" value="1"/>
</dbReference>
<dbReference type="Pfam" id="PF02311">
    <property type="entry name" value="AraC_binding"/>
    <property type="match status" value="1"/>
</dbReference>
<dbReference type="GO" id="GO:0003700">
    <property type="term" value="F:DNA-binding transcription factor activity"/>
    <property type="evidence" value="ECO:0007669"/>
    <property type="project" value="InterPro"/>
</dbReference>
<organism evidence="8 9">
    <name type="scientific">Nocardia cyriacigeorgica (strain GUH-2)</name>
    <dbReference type="NCBI Taxonomy" id="1127134"/>
    <lineage>
        <taxon>Bacteria</taxon>
        <taxon>Bacillati</taxon>
        <taxon>Actinomycetota</taxon>
        <taxon>Actinomycetes</taxon>
        <taxon>Mycobacteriales</taxon>
        <taxon>Nocardiaceae</taxon>
        <taxon>Nocardia</taxon>
    </lineage>
</organism>
<evidence type="ECO:0000256" key="5">
    <source>
        <dbReference type="ARBA" id="ARBA00074140"/>
    </source>
</evidence>
<dbReference type="Gene3D" id="2.60.120.10">
    <property type="entry name" value="Jelly Rolls"/>
    <property type="match status" value="1"/>
</dbReference>
<dbReference type="Pfam" id="PF12833">
    <property type="entry name" value="HTH_18"/>
    <property type="match status" value="1"/>
</dbReference>
<dbReference type="SMART" id="SM00342">
    <property type="entry name" value="HTH_ARAC"/>
    <property type="match status" value="1"/>
</dbReference>
<gene>
    <name evidence="8" type="ordered locus">NOCYR_3669</name>
</gene>
<reference evidence="8 9" key="1">
    <citation type="journal article" date="2012" name="J. Bacteriol.">
        <title>Genome sequence of the human- and animal-pathogenic strain Nocardia cyriacigeorgica GUH-2.</title>
        <authorList>
            <person name="Zoropogui A."/>
            <person name="Pujic P."/>
            <person name="Normand P."/>
            <person name="Barbe V."/>
            <person name="Beaman B."/>
            <person name="Beaman L."/>
            <person name="Boiron P."/>
            <person name="Colinon C."/>
            <person name="Deredjian A."/>
            <person name="Graindorge A."/>
            <person name="Mangenot S."/>
            <person name="Nazaret S."/>
            <person name="Neto M."/>
            <person name="Petit S."/>
            <person name="Roche D."/>
            <person name="Vallenet D."/>
            <person name="Rodriguez-Nava V."/>
            <person name="Richard Y."/>
            <person name="Cournoyer B."/>
            <person name="Blaha D."/>
        </authorList>
    </citation>
    <scope>NUCLEOTIDE SEQUENCE [LARGE SCALE GENOMIC DNA]</scope>
    <source>
        <strain evidence="8 9">GUH-2</strain>
    </source>
</reference>
<dbReference type="KEGG" id="ncy:NOCYR_3669"/>
<evidence type="ECO:0000256" key="1">
    <source>
        <dbReference type="ARBA" id="ARBA00022491"/>
    </source>
</evidence>
<feature type="domain" description="HTH araC/xylS-type" evidence="7">
    <location>
        <begin position="151"/>
        <end position="248"/>
    </location>
</feature>
<dbReference type="InterPro" id="IPR018060">
    <property type="entry name" value="HTH_AraC"/>
</dbReference>
<keyword evidence="1" id="KW-0678">Repressor</keyword>
<dbReference type="InterPro" id="IPR003313">
    <property type="entry name" value="AraC-bd"/>
</dbReference>
<evidence type="ECO:0000313" key="8">
    <source>
        <dbReference type="EMBL" id="CCF64432.1"/>
    </source>
</evidence>
<accession>H6R333</accession>
<evidence type="ECO:0000256" key="2">
    <source>
        <dbReference type="ARBA" id="ARBA00023015"/>
    </source>
</evidence>
<dbReference type="Gene3D" id="1.10.10.60">
    <property type="entry name" value="Homeodomain-like"/>
    <property type="match status" value="1"/>
</dbReference>
<dbReference type="FunFam" id="1.10.10.60:FF:000132">
    <property type="entry name" value="AraC family transcriptional regulator"/>
    <property type="match status" value="1"/>
</dbReference>
<dbReference type="EMBL" id="FO082843">
    <property type="protein sequence ID" value="CCF64432.1"/>
    <property type="molecule type" value="Genomic_DNA"/>
</dbReference>
<keyword evidence="3" id="KW-0238">DNA-binding</keyword>
<name>H6R333_NOCCG</name>
<dbReference type="PROSITE" id="PS01124">
    <property type="entry name" value="HTH_ARAC_FAMILY_2"/>
    <property type="match status" value="1"/>
</dbReference>
<keyword evidence="2" id="KW-0805">Transcription regulation</keyword>
<dbReference type="eggNOG" id="COG1917">
    <property type="taxonomic scope" value="Bacteria"/>
</dbReference>
<evidence type="ECO:0000256" key="3">
    <source>
        <dbReference type="ARBA" id="ARBA00023125"/>
    </source>
</evidence>
<evidence type="ECO:0000313" key="9">
    <source>
        <dbReference type="Proteomes" id="UP000008190"/>
    </source>
</evidence>
<keyword evidence="4" id="KW-0804">Transcription</keyword>
<evidence type="ECO:0000256" key="6">
    <source>
        <dbReference type="ARBA" id="ARBA00079449"/>
    </source>
</evidence>